<evidence type="ECO:0000256" key="9">
    <source>
        <dbReference type="ARBA" id="ARBA00032024"/>
    </source>
</evidence>
<dbReference type="InterPro" id="IPR008927">
    <property type="entry name" value="6-PGluconate_DH-like_C_sf"/>
</dbReference>
<keyword evidence="8 11" id="KW-0560">Oxidoreductase</keyword>
<dbReference type="GO" id="GO:0015940">
    <property type="term" value="P:pantothenate biosynthetic process"/>
    <property type="evidence" value="ECO:0007669"/>
    <property type="project" value="UniProtKB-UniPathway"/>
</dbReference>
<evidence type="ECO:0000259" key="12">
    <source>
        <dbReference type="Pfam" id="PF02558"/>
    </source>
</evidence>
<evidence type="ECO:0000256" key="1">
    <source>
        <dbReference type="ARBA" id="ARBA00002919"/>
    </source>
</evidence>
<sequence>MRVGVIGAGAVGGALAALLDRAGHSVDVTARGPQLAAIRTGGIRLGGAWGEHTARVTADERLERAPEIAILATKAQDAADAIEANRAMLEHIPLLVVQNGLDGVTTASALLPNNDVVGGLAMFASSYLSPGEITITAAAPLYLGGGSAEHEVPALFLAELLRGVLPVTVLPNFVGAQWTKLVVNQINSLPAITGLSAQQVAADASLLRILTESMRETVMVGVRRSVRFEELQGLSDLRLRLFARVPVALARALPARIVSRMGATPNPGSTLQSIRRGQATEIDYLAGAVVRAGVLVAVPTPVCAAMVHLVHEVERTGVFFSPDEVVRRVRAAVGR</sequence>
<dbReference type="GO" id="GO:0008677">
    <property type="term" value="F:2-dehydropantoate 2-reductase activity"/>
    <property type="evidence" value="ECO:0007669"/>
    <property type="project" value="UniProtKB-EC"/>
</dbReference>
<comment type="similarity">
    <text evidence="3 11">Belongs to the ketopantoate reductase family.</text>
</comment>
<dbReference type="Pfam" id="PF08546">
    <property type="entry name" value="ApbA_C"/>
    <property type="match status" value="1"/>
</dbReference>
<comment type="pathway">
    <text evidence="2 11">Cofactor biosynthesis; (R)-pantothenate biosynthesis; (R)-pantoate from 3-methyl-2-oxobutanoate: step 2/2.</text>
</comment>
<dbReference type="RefSeq" id="WP_106210589.1">
    <property type="nucleotide sequence ID" value="NZ_PVTL01000002.1"/>
</dbReference>
<comment type="caution">
    <text evidence="14">The sequence shown here is derived from an EMBL/GenBank/DDBJ whole genome shotgun (WGS) entry which is preliminary data.</text>
</comment>
<dbReference type="Pfam" id="PF02558">
    <property type="entry name" value="ApbA"/>
    <property type="match status" value="1"/>
</dbReference>
<dbReference type="Gene3D" id="3.40.50.720">
    <property type="entry name" value="NAD(P)-binding Rossmann-like Domain"/>
    <property type="match status" value="1"/>
</dbReference>
<evidence type="ECO:0000256" key="2">
    <source>
        <dbReference type="ARBA" id="ARBA00004994"/>
    </source>
</evidence>
<dbReference type="GO" id="GO:0005737">
    <property type="term" value="C:cytoplasm"/>
    <property type="evidence" value="ECO:0007669"/>
    <property type="project" value="TreeGrafter"/>
</dbReference>
<evidence type="ECO:0000256" key="6">
    <source>
        <dbReference type="ARBA" id="ARBA00022655"/>
    </source>
</evidence>
<dbReference type="GO" id="GO:0050661">
    <property type="term" value="F:NADP binding"/>
    <property type="evidence" value="ECO:0007669"/>
    <property type="project" value="TreeGrafter"/>
</dbReference>
<keyword evidence="7 11" id="KW-0521">NADP</keyword>
<comment type="catalytic activity">
    <reaction evidence="10 11">
        <text>(R)-pantoate + NADP(+) = 2-dehydropantoate + NADPH + H(+)</text>
        <dbReference type="Rhea" id="RHEA:16233"/>
        <dbReference type="ChEBI" id="CHEBI:11561"/>
        <dbReference type="ChEBI" id="CHEBI:15378"/>
        <dbReference type="ChEBI" id="CHEBI:15980"/>
        <dbReference type="ChEBI" id="CHEBI:57783"/>
        <dbReference type="ChEBI" id="CHEBI:58349"/>
        <dbReference type="EC" id="1.1.1.169"/>
    </reaction>
</comment>
<dbReference type="EMBL" id="PVTL01000002">
    <property type="protein sequence ID" value="PRY69648.1"/>
    <property type="molecule type" value="Genomic_DNA"/>
</dbReference>
<dbReference type="SUPFAM" id="SSF48179">
    <property type="entry name" value="6-phosphogluconate dehydrogenase C-terminal domain-like"/>
    <property type="match status" value="1"/>
</dbReference>
<comment type="function">
    <text evidence="1 11">Catalyzes the NADPH-dependent reduction of ketopantoate into pantoic acid.</text>
</comment>
<dbReference type="Proteomes" id="UP000237983">
    <property type="component" value="Unassembled WGS sequence"/>
</dbReference>
<dbReference type="InterPro" id="IPR050838">
    <property type="entry name" value="Ketopantoate_reductase"/>
</dbReference>
<evidence type="ECO:0000256" key="7">
    <source>
        <dbReference type="ARBA" id="ARBA00022857"/>
    </source>
</evidence>
<protein>
    <recommendedName>
        <fullName evidence="5 11">2-dehydropantoate 2-reductase</fullName>
        <ecNumber evidence="4 11">1.1.1.169</ecNumber>
    </recommendedName>
    <alternativeName>
        <fullName evidence="9 11">Ketopantoate reductase</fullName>
    </alternativeName>
</protein>
<dbReference type="InterPro" id="IPR036291">
    <property type="entry name" value="NAD(P)-bd_dom_sf"/>
</dbReference>
<gene>
    <name evidence="14" type="ORF">B0I08_102325</name>
</gene>
<evidence type="ECO:0000256" key="5">
    <source>
        <dbReference type="ARBA" id="ARBA00019465"/>
    </source>
</evidence>
<dbReference type="UniPathway" id="UPA00028">
    <property type="reaction ID" value="UER00004"/>
</dbReference>
<dbReference type="PANTHER" id="PTHR43765">
    <property type="entry name" value="2-DEHYDROPANTOATE 2-REDUCTASE-RELATED"/>
    <property type="match status" value="1"/>
</dbReference>
<evidence type="ECO:0000313" key="14">
    <source>
        <dbReference type="EMBL" id="PRY69648.1"/>
    </source>
</evidence>
<evidence type="ECO:0000256" key="11">
    <source>
        <dbReference type="RuleBase" id="RU362068"/>
    </source>
</evidence>
<dbReference type="SUPFAM" id="SSF51735">
    <property type="entry name" value="NAD(P)-binding Rossmann-fold domains"/>
    <property type="match status" value="1"/>
</dbReference>
<reference evidence="14 15" key="1">
    <citation type="submission" date="2018-03" db="EMBL/GenBank/DDBJ databases">
        <title>Genomic Encyclopedia of Type Strains, Phase III (KMG-III): the genomes of soil and plant-associated and newly described type strains.</title>
        <authorList>
            <person name="Whitman W."/>
        </authorList>
    </citation>
    <scope>NUCLEOTIDE SEQUENCE [LARGE SCALE GENOMIC DNA]</scope>
    <source>
        <strain evidence="14 15">CGMCC 1.12484</strain>
    </source>
</reference>
<evidence type="ECO:0000256" key="4">
    <source>
        <dbReference type="ARBA" id="ARBA00013014"/>
    </source>
</evidence>
<dbReference type="InterPro" id="IPR013332">
    <property type="entry name" value="KPR_N"/>
</dbReference>
<accession>A0A2T0VHF7</accession>
<dbReference type="InterPro" id="IPR013752">
    <property type="entry name" value="KPA_reductase"/>
</dbReference>
<name>A0A2T0VHF7_9MICO</name>
<dbReference type="AlphaFoldDB" id="A0A2T0VHF7"/>
<dbReference type="OrthoDB" id="9796561at2"/>
<keyword evidence="6 11" id="KW-0566">Pantothenate biosynthesis</keyword>
<dbReference type="NCBIfam" id="TIGR00745">
    <property type="entry name" value="apbA_panE"/>
    <property type="match status" value="1"/>
</dbReference>
<dbReference type="Gene3D" id="1.10.1040.10">
    <property type="entry name" value="N-(1-d-carboxylethyl)-l-norvaline Dehydrogenase, domain 2"/>
    <property type="match status" value="1"/>
</dbReference>
<dbReference type="EC" id="1.1.1.169" evidence="4 11"/>
<dbReference type="InterPro" id="IPR013328">
    <property type="entry name" value="6PGD_dom2"/>
</dbReference>
<proteinExistence type="inferred from homology"/>
<evidence type="ECO:0000256" key="10">
    <source>
        <dbReference type="ARBA" id="ARBA00048793"/>
    </source>
</evidence>
<evidence type="ECO:0000313" key="15">
    <source>
        <dbReference type="Proteomes" id="UP000237983"/>
    </source>
</evidence>
<feature type="domain" description="Ketopantoate reductase C-terminal" evidence="13">
    <location>
        <begin position="172"/>
        <end position="314"/>
    </location>
</feature>
<feature type="domain" description="Ketopantoate reductase N-terminal" evidence="12">
    <location>
        <begin position="3"/>
        <end position="144"/>
    </location>
</feature>
<organism evidence="14 15">
    <name type="scientific">Glaciihabitans tibetensis</name>
    <dbReference type="NCBI Taxonomy" id="1266600"/>
    <lineage>
        <taxon>Bacteria</taxon>
        <taxon>Bacillati</taxon>
        <taxon>Actinomycetota</taxon>
        <taxon>Actinomycetes</taxon>
        <taxon>Micrococcales</taxon>
        <taxon>Microbacteriaceae</taxon>
        <taxon>Glaciihabitans</taxon>
    </lineage>
</organism>
<evidence type="ECO:0000259" key="13">
    <source>
        <dbReference type="Pfam" id="PF08546"/>
    </source>
</evidence>
<dbReference type="InterPro" id="IPR003710">
    <property type="entry name" value="ApbA"/>
</dbReference>
<dbReference type="PANTHER" id="PTHR43765:SF2">
    <property type="entry name" value="2-DEHYDROPANTOATE 2-REDUCTASE"/>
    <property type="match status" value="1"/>
</dbReference>
<keyword evidence="15" id="KW-1185">Reference proteome</keyword>
<evidence type="ECO:0000256" key="3">
    <source>
        <dbReference type="ARBA" id="ARBA00007870"/>
    </source>
</evidence>
<evidence type="ECO:0000256" key="8">
    <source>
        <dbReference type="ARBA" id="ARBA00023002"/>
    </source>
</evidence>